<comment type="caution">
    <text evidence="1">The sequence shown here is derived from an EMBL/GenBank/DDBJ whole genome shotgun (WGS) entry which is preliminary data.</text>
</comment>
<sequence>CFTFGKVDLLPTIEEYAALLRCSKFQVDRVYSRAVNVPTFSKKLMSITWMSEQWVTARIKQKGDSKCVPWRCLKYAILTHPDVRKRLDVFA</sequence>
<dbReference type="PANTHER" id="PTHR48200">
    <property type="entry name" value="PROTEIN, PUTATIVE-RELATED"/>
    <property type="match status" value="1"/>
</dbReference>
<proteinExistence type="predicted"/>
<dbReference type="Proteomes" id="UP000593576">
    <property type="component" value="Unassembled WGS sequence"/>
</dbReference>
<dbReference type="EMBL" id="JABFAF010275025">
    <property type="protein sequence ID" value="MBA0879361.1"/>
    <property type="molecule type" value="Genomic_DNA"/>
</dbReference>
<dbReference type="AlphaFoldDB" id="A0A7J9N7R2"/>
<reference evidence="1 2" key="1">
    <citation type="journal article" date="2019" name="Genome Biol. Evol.">
        <title>Insights into the evolution of the New World diploid cottons (Gossypium, subgenus Houzingenia) based on genome sequencing.</title>
        <authorList>
            <person name="Grover C.E."/>
            <person name="Arick M.A. 2nd"/>
            <person name="Thrash A."/>
            <person name="Conover J.L."/>
            <person name="Sanders W.S."/>
            <person name="Peterson D.G."/>
            <person name="Frelichowski J.E."/>
            <person name="Scheffler J.A."/>
            <person name="Scheffler B.E."/>
            <person name="Wendel J.F."/>
        </authorList>
    </citation>
    <scope>NUCLEOTIDE SEQUENCE [LARGE SCALE GENOMIC DNA]</scope>
    <source>
        <strain evidence="1">1</strain>
        <tissue evidence="1">Leaf</tissue>
    </source>
</reference>
<evidence type="ECO:0000313" key="1">
    <source>
        <dbReference type="EMBL" id="MBA0879361.1"/>
    </source>
</evidence>
<keyword evidence="2" id="KW-1185">Reference proteome</keyword>
<dbReference type="OrthoDB" id="1430424at2759"/>
<dbReference type="PANTHER" id="PTHR48200:SF1">
    <property type="entry name" value="AMINOTRANSFERASE-LIKE PLANT MOBILE DOMAIN-CONTAINING PROTEIN"/>
    <property type="match status" value="1"/>
</dbReference>
<protein>
    <submittedName>
        <fullName evidence="1">Uncharacterized protein</fullName>
    </submittedName>
</protein>
<accession>A0A7J9N7R2</accession>
<feature type="non-terminal residue" evidence="1">
    <location>
        <position position="1"/>
    </location>
</feature>
<gene>
    <name evidence="1" type="ORF">Goshw_025269</name>
</gene>
<evidence type="ECO:0000313" key="2">
    <source>
        <dbReference type="Proteomes" id="UP000593576"/>
    </source>
</evidence>
<name>A0A7J9N7R2_GOSSC</name>
<organism evidence="1 2">
    <name type="scientific">Gossypium schwendimanii</name>
    <name type="common">Cotton</name>
    <dbReference type="NCBI Taxonomy" id="34291"/>
    <lineage>
        <taxon>Eukaryota</taxon>
        <taxon>Viridiplantae</taxon>
        <taxon>Streptophyta</taxon>
        <taxon>Embryophyta</taxon>
        <taxon>Tracheophyta</taxon>
        <taxon>Spermatophyta</taxon>
        <taxon>Magnoliopsida</taxon>
        <taxon>eudicotyledons</taxon>
        <taxon>Gunneridae</taxon>
        <taxon>Pentapetalae</taxon>
        <taxon>rosids</taxon>
        <taxon>malvids</taxon>
        <taxon>Malvales</taxon>
        <taxon>Malvaceae</taxon>
        <taxon>Malvoideae</taxon>
        <taxon>Gossypium</taxon>
    </lineage>
</organism>